<sequence>MHFSTIFAILSAVAPVVIADCCGAGFCHSTTPNCNLPNACADGTWSTPCCGYGGCNIFCCACDGGCRNRNRLGKVATAGTTAEVTDTEAFRLANVDGSGKLTLQQYTEYMGAAEDDEVYVNWFNKHDKNGDGIITADEIRLA</sequence>
<name>A0A8H4N6D8_9PEZI</name>
<dbReference type="Gene3D" id="1.10.238.10">
    <property type="entry name" value="EF-hand"/>
    <property type="match status" value="1"/>
</dbReference>
<comment type="caution">
    <text evidence="4">The sequence shown here is derived from an EMBL/GenBank/DDBJ whole genome shotgun (WGS) entry which is preliminary data.</text>
</comment>
<dbReference type="Proteomes" id="UP000572817">
    <property type="component" value="Unassembled WGS sequence"/>
</dbReference>
<dbReference type="InterPro" id="IPR011992">
    <property type="entry name" value="EF-hand-dom_pair"/>
</dbReference>
<dbReference type="AlphaFoldDB" id="A0A8H4N6D8"/>
<evidence type="ECO:0000259" key="3">
    <source>
        <dbReference type="PROSITE" id="PS50222"/>
    </source>
</evidence>
<proteinExistence type="predicted"/>
<dbReference type="Gene3D" id="3.30.70.2800">
    <property type="match status" value="1"/>
</dbReference>
<dbReference type="PROSITE" id="PS00018">
    <property type="entry name" value="EF_HAND_1"/>
    <property type="match status" value="1"/>
</dbReference>
<feature type="domain" description="EF-hand" evidence="3">
    <location>
        <begin position="114"/>
        <end position="142"/>
    </location>
</feature>
<keyword evidence="2" id="KW-0732">Signal</keyword>
<evidence type="ECO:0000256" key="1">
    <source>
        <dbReference type="ARBA" id="ARBA00022837"/>
    </source>
</evidence>
<dbReference type="OrthoDB" id="444540at2759"/>
<reference evidence="4" key="1">
    <citation type="submission" date="2020-04" db="EMBL/GenBank/DDBJ databases">
        <title>Genome Assembly and Annotation of Botryosphaeria dothidea sdau 11-99, a Latent Pathogen of Apple Fruit Ring Rot in China.</title>
        <authorList>
            <person name="Yu C."/>
            <person name="Diao Y."/>
            <person name="Lu Q."/>
            <person name="Zhao J."/>
            <person name="Cui S."/>
            <person name="Peng C."/>
            <person name="He B."/>
            <person name="Liu H."/>
        </authorList>
    </citation>
    <scope>NUCLEOTIDE SEQUENCE [LARGE SCALE GENOMIC DNA]</scope>
    <source>
        <strain evidence="4">Sdau11-99</strain>
    </source>
</reference>
<dbReference type="SUPFAM" id="SSF47473">
    <property type="entry name" value="EF-hand"/>
    <property type="match status" value="1"/>
</dbReference>
<keyword evidence="1" id="KW-0106">Calcium</keyword>
<feature type="signal peptide" evidence="2">
    <location>
        <begin position="1"/>
        <end position="19"/>
    </location>
</feature>
<evidence type="ECO:0000256" key="2">
    <source>
        <dbReference type="SAM" id="SignalP"/>
    </source>
</evidence>
<keyword evidence="5" id="KW-1185">Reference proteome</keyword>
<accession>A0A8H4N6D8</accession>
<dbReference type="InterPro" id="IPR018247">
    <property type="entry name" value="EF_Hand_1_Ca_BS"/>
</dbReference>
<dbReference type="EMBL" id="WWBZ02000013">
    <property type="protein sequence ID" value="KAF4310735.1"/>
    <property type="molecule type" value="Genomic_DNA"/>
</dbReference>
<dbReference type="InterPro" id="IPR002048">
    <property type="entry name" value="EF_hand_dom"/>
</dbReference>
<dbReference type="PROSITE" id="PS50222">
    <property type="entry name" value="EF_HAND_2"/>
    <property type="match status" value="1"/>
</dbReference>
<gene>
    <name evidence="4" type="ORF">GTA08_BOTSDO13793</name>
</gene>
<feature type="chain" id="PRO_5034126126" description="EF-hand domain-containing protein" evidence="2">
    <location>
        <begin position="20"/>
        <end position="142"/>
    </location>
</feature>
<evidence type="ECO:0000313" key="5">
    <source>
        <dbReference type="Proteomes" id="UP000572817"/>
    </source>
</evidence>
<protein>
    <recommendedName>
        <fullName evidence="3">EF-hand domain-containing protein</fullName>
    </recommendedName>
</protein>
<dbReference type="GO" id="GO:0005509">
    <property type="term" value="F:calcium ion binding"/>
    <property type="evidence" value="ECO:0007669"/>
    <property type="project" value="InterPro"/>
</dbReference>
<evidence type="ECO:0000313" key="4">
    <source>
        <dbReference type="EMBL" id="KAF4310735.1"/>
    </source>
</evidence>
<organism evidence="4 5">
    <name type="scientific">Botryosphaeria dothidea</name>
    <dbReference type="NCBI Taxonomy" id="55169"/>
    <lineage>
        <taxon>Eukaryota</taxon>
        <taxon>Fungi</taxon>
        <taxon>Dikarya</taxon>
        <taxon>Ascomycota</taxon>
        <taxon>Pezizomycotina</taxon>
        <taxon>Dothideomycetes</taxon>
        <taxon>Dothideomycetes incertae sedis</taxon>
        <taxon>Botryosphaeriales</taxon>
        <taxon>Botryosphaeriaceae</taxon>
        <taxon>Botryosphaeria</taxon>
    </lineage>
</organism>